<protein>
    <recommendedName>
        <fullName evidence="1">TIR domain-containing protein</fullName>
    </recommendedName>
</protein>
<dbReference type="InterPro" id="IPR000157">
    <property type="entry name" value="TIR_dom"/>
</dbReference>
<feature type="domain" description="TIR" evidence="1">
    <location>
        <begin position="6"/>
        <end position="118"/>
    </location>
</feature>
<dbReference type="GO" id="GO:0007165">
    <property type="term" value="P:signal transduction"/>
    <property type="evidence" value="ECO:0007669"/>
    <property type="project" value="InterPro"/>
</dbReference>
<proteinExistence type="predicted"/>
<sequence>MIKIQVFLSYKWEDKNYADGMDGLLRNPNNKYHHLTDREKQDLRNKGENVWKKYLLGKIRDCEALICLIGHDTHSATGVIYELSVASSLGIKIIPVRIPNTHGGAPKIINKLKLINWDSREINDELSRK</sequence>
<accession>A0A0F9PVV0</accession>
<name>A0A0F9PVV0_9ZZZZ</name>
<dbReference type="InterPro" id="IPR035897">
    <property type="entry name" value="Toll_tir_struct_dom_sf"/>
</dbReference>
<reference evidence="2" key="1">
    <citation type="journal article" date="2015" name="Nature">
        <title>Complex archaea that bridge the gap between prokaryotes and eukaryotes.</title>
        <authorList>
            <person name="Spang A."/>
            <person name="Saw J.H."/>
            <person name="Jorgensen S.L."/>
            <person name="Zaremba-Niedzwiedzka K."/>
            <person name="Martijn J."/>
            <person name="Lind A.E."/>
            <person name="van Eijk R."/>
            <person name="Schleper C."/>
            <person name="Guy L."/>
            <person name="Ettema T.J."/>
        </authorList>
    </citation>
    <scope>NUCLEOTIDE SEQUENCE</scope>
</reference>
<dbReference type="EMBL" id="LAZR01004831">
    <property type="protein sequence ID" value="KKN05201.1"/>
    <property type="molecule type" value="Genomic_DNA"/>
</dbReference>
<dbReference type="SUPFAM" id="SSF52200">
    <property type="entry name" value="Toll/Interleukin receptor TIR domain"/>
    <property type="match status" value="1"/>
</dbReference>
<gene>
    <name evidence="2" type="ORF">LCGC14_1089750</name>
</gene>
<dbReference type="AlphaFoldDB" id="A0A0F9PVV0"/>
<organism evidence="2">
    <name type="scientific">marine sediment metagenome</name>
    <dbReference type="NCBI Taxonomy" id="412755"/>
    <lineage>
        <taxon>unclassified sequences</taxon>
        <taxon>metagenomes</taxon>
        <taxon>ecological metagenomes</taxon>
    </lineage>
</organism>
<evidence type="ECO:0000259" key="1">
    <source>
        <dbReference type="Pfam" id="PF13676"/>
    </source>
</evidence>
<dbReference type="Pfam" id="PF13676">
    <property type="entry name" value="TIR_2"/>
    <property type="match status" value="1"/>
</dbReference>
<comment type="caution">
    <text evidence="2">The sequence shown here is derived from an EMBL/GenBank/DDBJ whole genome shotgun (WGS) entry which is preliminary data.</text>
</comment>
<evidence type="ECO:0000313" key="2">
    <source>
        <dbReference type="EMBL" id="KKN05201.1"/>
    </source>
</evidence>
<dbReference type="Gene3D" id="3.40.50.10140">
    <property type="entry name" value="Toll/interleukin-1 receptor homology (TIR) domain"/>
    <property type="match status" value="1"/>
</dbReference>